<feature type="compositionally biased region" description="Basic and acidic residues" evidence="4">
    <location>
        <begin position="14"/>
        <end position="27"/>
    </location>
</feature>
<dbReference type="GO" id="GO:0015031">
    <property type="term" value="P:protein transport"/>
    <property type="evidence" value="ECO:0007669"/>
    <property type="project" value="UniProtKB-KW"/>
</dbReference>
<comment type="similarity">
    <text evidence="1 3">Belongs to the EXO70 family.</text>
</comment>
<evidence type="ECO:0000256" key="2">
    <source>
        <dbReference type="ARBA" id="ARBA00022448"/>
    </source>
</evidence>
<reference evidence="7" key="2">
    <citation type="submission" date="2025-08" db="UniProtKB">
        <authorList>
            <consortium name="RefSeq"/>
        </authorList>
    </citation>
    <scope>IDENTIFICATION</scope>
    <source>
        <tissue evidence="7">Leaf</tissue>
    </source>
</reference>
<dbReference type="PANTHER" id="PTHR12542:SF127">
    <property type="entry name" value="EXOCYST COMPLEX COMPONENT EXO70C1"/>
    <property type="match status" value="1"/>
</dbReference>
<keyword evidence="3" id="KW-0653">Protein transport</keyword>
<feature type="region of interest" description="Disordered" evidence="4">
    <location>
        <begin position="468"/>
        <end position="491"/>
    </location>
</feature>
<dbReference type="GeneID" id="110785739"/>
<keyword evidence="6" id="KW-1185">Reference proteome</keyword>
<dbReference type="GO" id="GO:0005546">
    <property type="term" value="F:phosphatidylinositol-4,5-bisphosphate binding"/>
    <property type="evidence" value="ECO:0007669"/>
    <property type="project" value="InterPro"/>
</dbReference>
<evidence type="ECO:0000313" key="6">
    <source>
        <dbReference type="Proteomes" id="UP000813463"/>
    </source>
</evidence>
<dbReference type="SUPFAM" id="SSF74788">
    <property type="entry name" value="Cullin repeat-like"/>
    <property type="match status" value="1"/>
</dbReference>
<dbReference type="InterPro" id="IPR046364">
    <property type="entry name" value="Exo70_C"/>
</dbReference>
<sequence length="689" mass="79467">MEKNSFASKSISFNERRNPPPKKEKSNRLIKSSSFTVHVDRSRFPRPPKRTLSSNEAMRSIMTSDGKETENNDVAGEREGEEEDHHQPTLVELNEEIDDLIEKLASLDDNSNLPEIPRTLATFAKMVQLEIEKYDSSESTLKFGQDMDQDSILINAVSRISKLSNLFTKLSSDETVRKVSPSLSLTTLVVQRAMSFMEEELRVLLEDSTTTYPPRRSSSNEEEFQDNNYSMIDEERIANMRTIGSLMIFAGYETECCQVYSVLRRNAFKEAMQREGFEKISIDEVQKMQWESLEGHIGNWIKIVKYVANVLLPGEKKLCDSVFSDEHSSIGEAMFSNLARSAVILFLNFAEAISLTKRSAERLFKVLDIYDTLSELITALDKICSKECANDLRSELSSVRRRLGEAAVCIFCDLENSIKNDVARNPVPGGAVHPLTRYTMNYLRYACDFKETLEQVFSLHHTTELNLEALEPKREHQDEDSQDYEDKNQGPKQTPFAAELITIMNLLDVNLEAKSKLYKDPSLRYIFLMNNGRYILQKIKESAEINDLVGNNFRRTRSSELRGYHKSYQRETWSRVLQCLNQEGLQVNNKVQKPVLKERFKTFNQMFDEIHKTQSAWVVSDEQLQSELRVSISSVMIPAYRSFLARFGQHFTHGRQREKYIKYQPEDIETTIEELFDGNQNLSMARRKN</sequence>
<protein>
    <recommendedName>
        <fullName evidence="3">Exocyst subunit Exo70 family protein</fullName>
    </recommendedName>
</protein>
<proteinExistence type="inferred from homology"/>
<dbReference type="AlphaFoldDB" id="A0A9R0JT13"/>
<dbReference type="Proteomes" id="UP000813463">
    <property type="component" value="Chromosome 1"/>
</dbReference>
<accession>A0A9R0JT13</accession>
<feature type="compositionally biased region" description="Polar residues" evidence="4">
    <location>
        <begin position="1"/>
        <end position="13"/>
    </location>
</feature>
<dbReference type="InterPro" id="IPR004140">
    <property type="entry name" value="Exo70"/>
</dbReference>
<evidence type="ECO:0000256" key="3">
    <source>
        <dbReference type="RuleBase" id="RU365026"/>
    </source>
</evidence>
<dbReference type="GO" id="GO:0000145">
    <property type="term" value="C:exocyst"/>
    <property type="evidence" value="ECO:0000318"/>
    <property type="project" value="GO_Central"/>
</dbReference>
<dbReference type="KEGG" id="soe:110785739"/>
<dbReference type="RefSeq" id="XP_021845934.1">
    <property type="nucleotide sequence ID" value="XM_021990242.2"/>
</dbReference>
<organism evidence="6 7">
    <name type="scientific">Spinacia oleracea</name>
    <name type="common">Spinach</name>
    <dbReference type="NCBI Taxonomy" id="3562"/>
    <lineage>
        <taxon>Eukaryota</taxon>
        <taxon>Viridiplantae</taxon>
        <taxon>Streptophyta</taxon>
        <taxon>Embryophyta</taxon>
        <taxon>Tracheophyta</taxon>
        <taxon>Spermatophyta</taxon>
        <taxon>Magnoliopsida</taxon>
        <taxon>eudicotyledons</taxon>
        <taxon>Gunneridae</taxon>
        <taxon>Pentapetalae</taxon>
        <taxon>Caryophyllales</taxon>
        <taxon>Chenopodiaceae</taxon>
        <taxon>Chenopodioideae</taxon>
        <taxon>Anserineae</taxon>
        <taxon>Spinacia</taxon>
    </lineage>
</organism>
<dbReference type="GO" id="GO:0006887">
    <property type="term" value="P:exocytosis"/>
    <property type="evidence" value="ECO:0000318"/>
    <property type="project" value="GO_Central"/>
</dbReference>
<reference evidence="6" key="1">
    <citation type="journal article" date="2021" name="Nat. Commun.">
        <title>Genomic analyses provide insights into spinach domestication and the genetic basis of agronomic traits.</title>
        <authorList>
            <person name="Cai X."/>
            <person name="Sun X."/>
            <person name="Xu C."/>
            <person name="Sun H."/>
            <person name="Wang X."/>
            <person name="Ge C."/>
            <person name="Zhang Z."/>
            <person name="Wang Q."/>
            <person name="Fei Z."/>
            <person name="Jiao C."/>
            <person name="Wang Q."/>
        </authorList>
    </citation>
    <scope>NUCLEOTIDE SEQUENCE [LARGE SCALE GENOMIC DNA]</scope>
    <source>
        <strain evidence="6">cv. Varoflay</strain>
    </source>
</reference>
<keyword evidence="3" id="KW-0268">Exocytosis</keyword>
<evidence type="ECO:0000256" key="4">
    <source>
        <dbReference type="SAM" id="MobiDB-lite"/>
    </source>
</evidence>
<feature type="compositionally biased region" description="Basic and acidic residues" evidence="4">
    <location>
        <begin position="65"/>
        <end position="87"/>
    </location>
</feature>
<keyword evidence="2 3" id="KW-0813">Transport</keyword>
<feature type="domain" description="Exocyst complex subunit Exo70 C-terminal" evidence="5">
    <location>
        <begin position="299"/>
        <end position="674"/>
    </location>
</feature>
<feature type="region of interest" description="Disordered" evidence="4">
    <location>
        <begin position="1"/>
        <end position="87"/>
    </location>
</feature>
<comment type="function">
    <text evidence="3">Component of the exocyst complex.</text>
</comment>
<dbReference type="PANTHER" id="PTHR12542">
    <property type="entry name" value="EXOCYST COMPLEX PROTEIN EXO70"/>
    <property type="match status" value="1"/>
</dbReference>
<name>A0A9R0JT13_SPIOL</name>
<dbReference type="Gene3D" id="1.20.1280.170">
    <property type="entry name" value="Exocyst complex component Exo70"/>
    <property type="match status" value="1"/>
</dbReference>
<feature type="compositionally biased region" description="Basic and acidic residues" evidence="4">
    <location>
        <begin position="470"/>
        <end position="489"/>
    </location>
</feature>
<dbReference type="Pfam" id="PF03081">
    <property type="entry name" value="Exo70_C"/>
    <property type="match status" value="1"/>
</dbReference>
<evidence type="ECO:0000313" key="7">
    <source>
        <dbReference type="RefSeq" id="XP_021845934.1"/>
    </source>
</evidence>
<evidence type="ECO:0000259" key="5">
    <source>
        <dbReference type="Pfam" id="PF03081"/>
    </source>
</evidence>
<dbReference type="OrthoDB" id="1922221at2759"/>
<evidence type="ECO:0000256" key="1">
    <source>
        <dbReference type="ARBA" id="ARBA00006756"/>
    </source>
</evidence>
<dbReference type="InterPro" id="IPR016159">
    <property type="entry name" value="Cullin_repeat-like_dom_sf"/>
</dbReference>
<gene>
    <name evidence="7" type="primary">LOC110785739</name>
</gene>
<feature type="compositionally biased region" description="Polar residues" evidence="4">
    <location>
        <begin position="51"/>
        <end position="63"/>
    </location>
</feature>